<evidence type="ECO:0000256" key="1">
    <source>
        <dbReference type="ARBA" id="ARBA00022649"/>
    </source>
</evidence>
<dbReference type="RefSeq" id="WP_044431521.1">
    <property type="nucleotide sequence ID" value="NZ_BJYZ01000027.1"/>
</dbReference>
<dbReference type="AlphaFoldDB" id="A0A512DXT5"/>
<keyword evidence="3" id="KW-1185">Reference proteome</keyword>
<sequence length="104" mass="11865">MNYSVAPLVLDDLDEIYAYVEDIEDENGADVVIDDLYNAFAKISSSPGMGHRRQDLTDHDVFFWTALKRYAVVYRKTSPIAIVRVIPWRRMEPVLLTAAGGFRI</sequence>
<gene>
    <name evidence="2" type="ORF">SAE02_54360</name>
</gene>
<dbReference type="InterPro" id="IPR007712">
    <property type="entry name" value="RelE/ParE_toxin"/>
</dbReference>
<dbReference type="OrthoDB" id="8369899at2"/>
<dbReference type="Proteomes" id="UP000321523">
    <property type="component" value="Unassembled WGS sequence"/>
</dbReference>
<evidence type="ECO:0008006" key="4">
    <source>
        <dbReference type="Google" id="ProtNLM"/>
    </source>
</evidence>
<dbReference type="EMBL" id="BJYZ01000027">
    <property type="protein sequence ID" value="GEO41288.1"/>
    <property type="molecule type" value="Genomic_DNA"/>
</dbReference>
<organism evidence="2 3">
    <name type="scientific">Skermanella aerolata</name>
    <dbReference type="NCBI Taxonomy" id="393310"/>
    <lineage>
        <taxon>Bacteria</taxon>
        <taxon>Pseudomonadati</taxon>
        <taxon>Pseudomonadota</taxon>
        <taxon>Alphaproteobacteria</taxon>
        <taxon>Rhodospirillales</taxon>
        <taxon>Azospirillaceae</taxon>
        <taxon>Skermanella</taxon>
    </lineage>
</organism>
<dbReference type="InterPro" id="IPR035093">
    <property type="entry name" value="RelE/ParE_toxin_dom_sf"/>
</dbReference>
<accession>A0A512DXT5</accession>
<proteinExistence type="predicted"/>
<comment type="caution">
    <text evidence="2">The sequence shown here is derived from an EMBL/GenBank/DDBJ whole genome shotgun (WGS) entry which is preliminary data.</text>
</comment>
<reference evidence="2 3" key="1">
    <citation type="submission" date="2019-07" db="EMBL/GenBank/DDBJ databases">
        <title>Whole genome shotgun sequence of Skermanella aerolata NBRC 106429.</title>
        <authorList>
            <person name="Hosoyama A."/>
            <person name="Uohara A."/>
            <person name="Ohji S."/>
            <person name="Ichikawa N."/>
        </authorList>
    </citation>
    <scope>NUCLEOTIDE SEQUENCE [LARGE SCALE GENOMIC DNA]</scope>
    <source>
        <strain evidence="2 3">NBRC 106429</strain>
    </source>
</reference>
<dbReference type="Pfam" id="PF05016">
    <property type="entry name" value="ParE_toxin"/>
    <property type="match status" value="1"/>
</dbReference>
<keyword evidence="1" id="KW-1277">Toxin-antitoxin system</keyword>
<dbReference type="Gene3D" id="3.30.2310.20">
    <property type="entry name" value="RelE-like"/>
    <property type="match status" value="1"/>
</dbReference>
<protein>
    <recommendedName>
        <fullName evidence="4">Plasmid stabilization protein</fullName>
    </recommendedName>
</protein>
<name>A0A512DXT5_9PROT</name>
<evidence type="ECO:0000313" key="2">
    <source>
        <dbReference type="EMBL" id="GEO41288.1"/>
    </source>
</evidence>
<evidence type="ECO:0000313" key="3">
    <source>
        <dbReference type="Proteomes" id="UP000321523"/>
    </source>
</evidence>